<sequence length="179" mass="18921">ARGLQEDHGRSSLCSLASQPLSLSDDSKPLPMPAIACGACAAAFLSSAHARSPPPPSGSFRKLVSPTPRRLGHRLAAPMASTVDSPGSSSDFAKRMDRAWLISKQPSPTSCSSCQSTGDVECRWCAGTGFFILGNNMLCEVPSKNTRCVICSGKGFSRCADCKGTGFRAKWLEEPPVDK</sequence>
<evidence type="ECO:0000313" key="1">
    <source>
        <dbReference type="EnsemblPlants" id="AET5Gv20535400.1"/>
    </source>
</evidence>
<name>A0A453KWD9_AEGTS</name>
<reference evidence="1" key="3">
    <citation type="journal article" date="2017" name="Nature">
        <title>Genome sequence of the progenitor of the wheat D genome Aegilops tauschii.</title>
        <authorList>
            <person name="Luo M.C."/>
            <person name="Gu Y.Q."/>
            <person name="Puiu D."/>
            <person name="Wang H."/>
            <person name="Twardziok S.O."/>
            <person name="Deal K.R."/>
            <person name="Huo N."/>
            <person name="Zhu T."/>
            <person name="Wang L."/>
            <person name="Wang Y."/>
            <person name="McGuire P.E."/>
            <person name="Liu S."/>
            <person name="Long H."/>
            <person name="Ramasamy R.K."/>
            <person name="Rodriguez J.C."/>
            <person name="Van S.L."/>
            <person name="Yuan L."/>
            <person name="Wang Z."/>
            <person name="Xia Z."/>
            <person name="Xiao L."/>
            <person name="Anderson O.D."/>
            <person name="Ouyang S."/>
            <person name="Liang Y."/>
            <person name="Zimin A.V."/>
            <person name="Pertea G."/>
            <person name="Qi P."/>
            <person name="Bennetzen J.L."/>
            <person name="Dai X."/>
            <person name="Dawson M.W."/>
            <person name="Muller H.G."/>
            <person name="Kugler K."/>
            <person name="Rivarola-Duarte L."/>
            <person name="Spannagl M."/>
            <person name="Mayer K.F.X."/>
            <person name="Lu F.H."/>
            <person name="Bevan M.W."/>
            <person name="Leroy P."/>
            <person name="Li P."/>
            <person name="You F.M."/>
            <person name="Sun Q."/>
            <person name="Liu Z."/>
            <person name="Lyons E."/>
            <person name="Wicker T."/>
            <person name="Salzberg S.L."/>
            <person name="Devos K.M."/>
            <person name="Dvorak J."/>
        </authorList>
    </citation>
    <scope>NUCLEOTIDE SEQUENCE [LARGE SCALE GENOMIC DNA]</scope>
    <source>
        <strain evidence="1">cv. AL8/78</strain>
    </source>
</reference>
<dbReference type="PANTHER" id="PTHR15852">
    <property type="entry name" value="PLASTID TRANSCRIPTIONALLY ACTIVE PROTEIN"/>
    <property type="match status" value="1"/>
</dbReference>
<dbReference type="SUPFAM" id="SSF57938">
    <property type="entry name" value="DnaJ/Hsp40 cysteine-rich domain"/>
    <property type="match status" value="1"/>
</dbReference>
<reference evidence="1" key="5">
    <citation type="journal article" date="2021" name="G3 (Bethesda)">
        <title>Aegilops tauschii genome assembly Aet v5.0 features greater sequence contiguity and improved annotation.</title>
        <authorList>
            <person name="Wang L."/>
            <person name="Zhu T."/>
            <person name="Rodriguez J.C."/>
            <person name="Deal K.R."/>
            <person name="Dubcovsky J."/>
            <person name="McGuire P.E."/>
            <person name="Lux T."/>
            <person name="Spannagl M."/>
            <person name="Mayer K.F.X."/>
            <person name="Baldrich P."/>
            <person name="Meyers B.C."/>
            <person name="Huo N."/>
            <person name="Gu Y.Q."/>
            <person name="Zhou H."/>
            <person name="Devos K.M."/>
            <person name="Bennetzen J.L."/>
            <person name="Unver T."/>
            <person name="Budak H."/>
            <person name="Gulick P.J."/>
            <person name="Galiba G."/>
            <person name="Kalapos B."/>
            <person name="Nelson D.R."/>
            <person name="Li P."/>
            <person name="You F.M."/>
            <person name="Luo M.C."/>
            <person name="Dvorak J."/>
        </authorList>
    </citation>
    <scope>NUCLEOTIDE SEQUENCE [LARGE SCALE GENOMIC DNA]</scope>
    <source>
        <strain evidence="1">cv. AL8/78</strain>
    </source>
</reference>
<dbReference type="PANTHER" id="PTHR15852:SF66">
    <property type="entry name" value="OS09G0423700 PROTEIN"/>
    <property type="match status" value="1"/>
</dbReference>
<reference evidence="2" key="1">
    <citation type="journal article" date="2014" name="Science">
        <title>Ancient hybridizations among the ancestral genomes of bread wheat.</title>
        <authorList>
            <consortium name="International Wheat Genome Sequencing Consortium,"/>
            <person name="Marcussen T."/>
            <person name="Sandve S.R."/>
            <person name="Heier L."/>
            <person name="Spannagl M."/>
            <person name="Pfeifer M."/>
            <person name="Jakobsen K.S."/>
            <person name="Wulff B.B."/>
            <person name="Steuernagel B."/>
            <person name="Mayer K.F."/>
            <person name="Olsen O.A."/>
        </authorList>
    </citation>
    <scope>NUCLEOTIDE SEQUENCE [LARGE SCALE GENOMIC DNA]</scope>
    <source>
        <strain evidence="2">cv. AL8/78</strain>
    </source>
</reference>
<dbReference type="STRING" id="200361.A0A453KWD9"/>
<accession>A0A453KWD9</accession>
<dbReference type="Proteomes" id="UP000015105">
    <property type="component" value="Chromosome 5D"/>
</dbReference>
<keyword evidence="2" id="KW-1185">Reference proteome</keyword>
<reference evidence="2" key="2">
    <citation type="journal article" date="2017" name="Nat. Plants">
        <title>The Aegilops tauschii genome reveals multiple impacts of transposons.</title>
        <authorList>
            <person name="Zhao G."/>
            <person name="Zou C."/>
            <person name="Li K."/>
            <person name="Wang K."/>
            <person name="Li T."/>
            <person name="Gao L."/>
            <person name="Zhang X."/>
            <person name="Wang H."/>
            <person name="Yang Z."/>
            <person name="Liu X."/>
            <person name="Jiang W."/>
            <person name="Mao L."/>
            <person name="Kong X."/>
            <person name="Jiao Y."/>
            <person name="Jia J."/>
        </authorList>
    </citation>
    <scope>NUCLEOTIDE SEQUENCE [LARGE SCALE GENOMIC DNA]</scope>
    <source>
        <strain evidence="2">cv. AL8/78</strain>
    </source>
</reference>
<protein>
    <submittedName>
        <fullName evidence="1">Uncharacterized protein</fullName>
    </submittedName>
</protein>
<dbReference type="InterPro" id="IPR036410">
    <property type="entry name" value="HSP_DnaJ_Cys-rich_dom_sf"/>
</dbReference>
<proteinExistence type="predicted"/>
<reference evidence="1" key="4">
    <citation type="submission" date="2019-03" db="UniProtKB">
        <authorList>
            <consortium name="EnsemblPlants"/>
        </authorList>
    </citation>
    <scope>IDENTIFICATION</scope>
</reference>
<evidence type="ECO:0000313" key="2">
    <source>
        <dbReference type="Proteomes" id="UP000015105"/>
    </source>
</evidence>
<organism evidence="1 2">
    <name type="scientific">Aegilops tauschii subsp. strangulata</name>
    <name type="common">Goatgrass</name>
    <dbReference type="NCBI Taxonomy" id="200361"/>
    <lineage>
        <taxon>Eukaryota</taxon>
        <taxon>Viridiplantae</taxon>
        <taxon>Streptophyta</taxon>
        <taxon>Embryophyta</taxon>
        <taxon>Tracheophyta</taxon>
        <taxon>Spermatophyta</taxon>
        <taxon>Magnoliopsida</taxon>
        <taxon>Liliopsida</taxon>
        <taxon>Poales</taxon>
        <taxon>Poaceae</taxon>
        <taxon>BOP clade</taxon>
        <taxon>Pooideae</taxon>
        <taxon>Triticodae</taxon>
        <taxon>Triticeae</taxon>
        <taxon>Triticinae</taxon>
        <taxon>Aegilops</taxon>
    </lineage>
</organism>
<dbReference type="EnsemblPlants" id="AET5Gv20535400.1">
    <property type="protein sequence ID" value="AET5Gv20535400.1"/>
    <property type="gene ID" value="AET5Gv20535400"/>
</dbReference>
<dbReference type="Gramene" id="AET5Gv20535400.1">
    <property type="protein sequence ID" value="AET5Gv20535400.1"/>
    <property type="gene ID" value="AET5Gv20535400"/>
</dbReference>
<dbReference type="AlphaFoldDB" id="A0A453KWD9"/>